<dbReference type="PANTHER" id="PTHR40056:SF1">
    <property type="entry name" value="DUF1836 DOMAIN-CONTAINING PROTEIN"/>
    <property type="match status" value="1"/>
</dbReference>
<dbReference type="InterPro" id="IPR014975">
    <property type="entry name" value="DUF1836"/>
</dbReference>
<name>A0A921IQV8_9ACTN</name>
<gene>
    <name evidence="1" type="ORF">K8U80_07790</name>
</gene>
<evidence type="ECO:0000313" key="2">
    <source>
        <dbReference type="Proteomes" id="UP000746751"/>
    </source>
</evidence>
<dbReference type="PANTHER" id="PTHR40056">
    <property type="entry name" value="HYPOTHETICAL CYTOSOLIC PROTEIN"/>
    <property type="match status" value="1"/>
</dbReference>
<accession>A0A921IQV8</accession>
<dbReference type="EMBL" id="DYVF01000047">
    <property type="protein sequence ID" value="HJG31281.1"/>
    <property type="molecule type" value="Genomic_DNA"/>
</dbReference>
<dbReference type="Pfam" id="PF08876">
    <property type="entry name" value="DUF1836"/>
    <property type="match status" value="1"/>
</dbReference>
<reference evidence="1" key="1">
    <citation type="journal article" date="2021" name="PeerJ">
        <title>Extensive microbial diversity within the chicken gut microbiome revealed by metagenomics and culture.</title>
        <authorList>
            <person name="Gilroy R."/>
            <person name="Ravi A."/>
            <person name="Getino M."/>
            <person name="Pursley I."/>
            <person name="Horton D.L."/>
            <person name="Alikhan N.F."/>
            <person name="Baker D."/>
            <person name="Gharbi K."/>
            <person name="Hall N."/>
            <person name="Watson M."/>
            <person name="Adriaenssens E.M."/>
            <person name="Foster-Nyarko E."/>
            <person name="Jarju S."/>
            <person name="Secka A."/>
            <person name="Antonio M."/>
            <person name="Oren A."/>
            <person name="Chaudhuri R.R."/>
            <person name="La Ragione R."/>
            <person name="Hildebrand F."/>
            <person name="Pallen M.J."/>
        </authorList>
    </citation>
    <scope>NUCLEOTIDE SEQUENCE</scope>
    <source>
        <strain evidence="1">ChiGjej2B2-7701</strain>
    </source>
</reference>
<organism evidence="1 2">
    <name type="scientific">Collinsella ihumii</name>
    <dbReference type="NCBI Taxonomy" id="1720204"/>
    <lineage>
        <taxon>Bacteria</taxon>
        <taxon>Bacillati</taxon>
        <taxon>Actinomycetota</taxon>
        <taxon>Coriobacteriia</taxon>
        <taxon>Coriobacteriales</taxon>
        <taxon>Coriobacteriaceae</taxon>
        <taxon>Collinsella</taxon>
    </lineage>
</organism>
<dbReference type="Proteomes" id="UP000746751">
    <property type="component" value="Unassembled WGS sequence"/>
</dbReference>
<dbReference type="AlphaFoldDB" id="A0A921IQV8"/>
<sequence length="203" mass="22884">MEQHVTIIPMSDSSERITQQDVSPTVLPDAFLTSDVAFAAKHFHMPRYDELPNVELYRDQVIEYIEQVLGPLSGCSDGPWLTPSMVNNYVKQRLVPAPVKKLYGREQIARLLTICIFKQFLPIDAIARLFRIQKVTYPIDVAFDYVSAEINNAVDSAFSRHDGMRRDTASLVTRESLLVRSAAAAFASKVFLMSYLTFAGYEG</sequence>
<evidence type="ECO:0000313" key="1">
    <source>
        <dbReference type="EMBL" id="HJG31281.1"/>
    </source>
</evidence>
<reference evidence="1" key="2">
    <citation type="submission" date="2021-09" db="EMBL/GenBank/DDBJ databases">
        <authorList>
            <person name="Gilroy R."/>
        </authorList>
    </citation>
    <scope>NUCLEOTIDE SEQUENCE</scope>
    <source>
        <strain evidence="1">ChiGjej2B2-7701</strain>
    </source>
</reference>
<comment type="caution">
    <text evidence="1">The sequence shown here is derived from an EMBL/GenBank/DDBJ whole genome shotgun (WGS) entry which is preliminary data.</text>
</comment>
<proteinExistence type="predicted"/>
<protein>
    <submittedName>
        <fullName evidence="1">DUF1836 domain-containing protein</fullName>
    </submittedName>
</protein>